<dbReference type="PANTHER" id="PTHR23248:SF9">
    <property type="entry name" value="PHOSPHOLIPID SCRAMBLASE"/>
    <property type="match status" value="1"/>
</dbReference>
<dbReference type="GO" id="GO:0017128">
    <property type="term" value="F:phospholipid scramblase activity"/>
    <property type="evidence" value="ECO:0007669"/>
    <property type="project" value="InterPro"/>
</dbReference>
<dbReference type="RefSeq" id="XP_009039617.1">
    <property type="nucleotide sequence ID" value="XM_009041369.1"/>
</dbReference>
<dbReference type="Pfam" id="PF03803">
    <property type="entry name" value="Scramblase"/>
    <property type="match status" value="1"/>
</dbReference>
<proteinExistence type="inferred from homology"/>
<gene>
    <name evidence="4" type="primary">PLS2</name>
    <name evidence="4" type="ORF">AURANDRAFT_66161</name>
</gene>
<comment type="similarity">
    <text evidence="1 2">Belongs to the phospholipid scramblase family.</text>
</comment>
<name>F0YGK6_AURAN</name>
<dbReference type="GeneID" id="20225680"/>
<evidence type="ECO:0000313" key="5">
    <source>
        <dbReference type="Proteomes" id="UP000002729"/>
    </source>
</evidence>
<dbReference type="AlphaFoldDB" id="F0YGK6"/>
<organism evidence="5">
    <name type="scientific">Aureococcus anophagefferens</name>
    <name type="common">Harmful bloom alga</name>
    <dbReference type="NCBI Taxonomy" id="44056"/>
    <lineage>
        <taxon>Eukaryota</taxon>
        <taxon>Sar</taxon>
        <taxon>Stramenopiles</taxon>
        <taxon>Ochrophyta</taxon>
        <taxon>Pelagophyceae</taxon>
        <taxon>Pelagomonadales</taxon>
        <taxon>Pelagomonadaceae</taxon>
        <taxon>Aureococcus</taxon>
    </lineage>
</organism>
<evidence type="ECO:0000256" key="3">
    <source>
        <dbReference type="SAM" id="MobiDB-lite"/>
    </source>
</evidence>
<reference evidence="4 5" key="1">
    <citation type="journal article" date="2011" name="Proc. Natl. Acad. Sci. U.S.A.">
        <title>Niche of harmful alga Aureococcus anophagefferens revealed through ecogenomics.</title>
        <authorList>
            <person name="Gobler C.J."/>
            <person name="Berry D.L."/>
            <person name="Dyhrman S.T."/>
            <person name="Wilhelm S.W."/>
            <person name="Salamov A."/>
            <person name="Lobanov A.V."/>
            <person name="Zhang Y."/>
            <person name="Collier J.L."/>
            <person name="Wurch L.L."/>
            <person name="Kustka A.B."/>
            <person name="Dill B.D."/>
            <person name="Shah M."/>
            <person name="VerBerkmoes N.C."/>
            <person name="Kuo A."/>
            <person name="Terry A."/>
            <person name="Pangilinan J."/>
            <person name="Lindquist E.A."/>
            <person name="Lucas S."/>
            <person name="Paulsen I.T."/>
            <person name="Hattenrath-Lehmann T.K."/>
            <person name="Talmage S.C."/>
            <person name="Walker E.A."/>
            <person name="Koch F."/>
            <person name="Burson A.M."/>
            <person name="Marcoval M.A."/>
            <person name="Tang Y.Z."/>
            <person name="Lecleir G.R."/>
            <person name="Coyne K.J."/>
            <person name="Berg G.M."/>
            <person name="Bertrand E.M."/>
            <person name="Saito M.A."/>
            <person name="Gladyshev V.N."/>
            <person name="Grigoriev I.V."/>
        </authorList>
    </citation>
    <scope>NUCLEOTIDE SEQUENCE [LARGE SCALE GENOMIC DNA]</scope>
    <source>
        <strain evidence="5">CCMP 1984</strain>
    </source>
</reference>
<dbReference type="InterPro" id="IPR005552">
    <property type="entry name" value="Scramblase"/>
</dbReference>
<protein>
    <recommendedName>
        <fullName evidence="2">Phospholipid scramblase</fullName>
    </recommendedName>
</protein>
<sequence>MSAEMPVVQGAVVAPGQVQPGIVQATVLQPVAVVIPQGAVVGTVVAVQGPGGPQNLAVPIGYKPGMTWNVAFPPAGHGQSLGLNGMAQLLGGADRIEINQKVNRLEAASCGCYEQKNRFEVKIGDKDGPVVMTGQEESEFCDRCCCKPHHSLLVHLSPAYDESNVLVTLERKGCECNRCCFSTKPGLGCCSCTEACTEEIVLHEGKVEGKPGELDTGKALAYIRQPMQCCAAGGCTPTLDISEPGDGSVPHAQVTGPTCFGGCSELCCENHFDYTTVGGAAASGTITHLRPRGCCETCKAACTDSDNYGVEFGPSATPADKANMIAASIVVDYMFFEIDQGMCHYDAGNQQIVITCFLCFCYGCLIPCNCYIPTKADGAPPAPESAAGAPPAPEGAILDAQPVAAEPPMRA</sequence>
<dbReference type="OrthoDB" id="191150at2759"/>
<feature type="region of interest" description="Disordered" evidence="3">
    <location>
        <begin position="380"/>
        <end position="411"/>
    </location>
</feature>
<dbReference type="EMBL" id="GL833139">
    <property type="protein sequence ID" value="EGB05779.1"/>
    <property type="molecule type" value="Genomic_DNA"/>
</dbReference>
<dbReference type="InParanoid" id="F0YGK6"/>
<evidence type="ECO:0000256" key="2">
    <source>
        <dbReference type="RuleBase" id="RU363116"/>
    </source>
</evidence>
<evidence type="ECO:0000313" key="4">
    <source>
        <dbReference type="EMBL" id="EGB05779.1"/>
    </source>
</evidence>
<dbReference type="eggNOG" id="KOG0621">
    <property type="taxonomic scope" value="Eukaryota"/>
</dbReference>
<dbReference type="OMA" id="GCSELCC"/>
<keyword evidence="5" id="KW-1185">Reference proteome</keyword>
<dbReference type="PANTHER" id="PTHR23248">
    <property type="entry name" value="PHOSPHOLIPID SCRAMBLASE-RELATED"/>
    <property type="match status" value="1"/>
</dbReference>
<dbReference type="KEGG" id="aaf:AURANDRAFT_66161"/>
<accession>F0YGK6</accession>
<feature type="compositionally biased region" description="Low complexity" evidence="3">
    <location>
        <begin position="380"/>
        <end position="389"/>
    </location>
</feature>
<evidence type="ECO:0000256" key="1">
    <source>
        <dbReference type="ARBA" id="ARBA00005350"/>
    </source>
</evidence>
<dbReference type="Proteomes" id="UP000002729">
    <property type="component" value="Unassembled WGS sequence"/>
</dbReference>
<dbReference type="GO" id="GO:0005886">
    <property type="term" value="C:plasma membrane"/>
    <property type="evidence" value="ECO:0007669"/>
    <property type="project" value="TreeGrafter"/>
</dbReference>